<dbReference type="AlphaFoldDB" id="A0A0C1ZU56"/>
<sequence>MEAASVESAPVDASRHFRPVASERLVATGRKHGLLAMGVSAQDAQDWLAGPNWFQATVGQLRGLQELPPLRAMRDEMRGR</sequence>
<gene>
    <name evidence="1" type="ORF">DB30_06648</name>
</gene>
<name>A0A0C1ZU56_9BACT</name>
<reference evidence="1 2" key="1">
    <citation type="submission" date="2014-12" db="EMBL/GenBank/DDBJ databases">
        <title>Genome assembly of Enhygromyxa salina DSM 15201.</title>
        <authorList>
            <person name="Sharma G."/>
            <person name="Subramanian S."/>
        </authorList>
    </citation>
    <scope>NUCLEOTIDE SEQUENCE [LARGE SCALE GENOMIC DNA]</scope>
    <source>
        <strain evidence="1 2">DSM 15201</strain>
    </source>
</reference>
<dbReference type="Proteomes" id="UP000031599">
    <property type="component" value="Unassembled WGS sequence"/>
</dbReference>
<dbReference type="EMBL" id="JMCC02000070">
    <property type="protein sequence ID" value="KIG14593.1"/>
    <property type="molecule type" value="Genomic_DNA"/>
</dbReference>
<protein>
    <submittedName>
        <fullName evidence="1">Uncharacterized protein</fullName>
    </submittedName>
</protein>
<comment type="caution">
    <text evidence="1">The sequence shown here is derived from an EMBL/GenBank/DDBJ whole genome shotgun (WGS) entry which is preliminary data.</text>
</comment>
<proteinExistence type="predicted"/>
<organism evidence="1 2">
    <name type="scientific">Enhygromyxa salina</name>
    <dbReference type="NCBI Taxonomy" id="215803"/>
    <lineage>
        <taxon>Bacteria</taxon>
        <taxon>Pseudomonadati</taxon>
        <taxon>Myxococcota</taxon>
        <taxon>Polyangia</taxon>
        <taxon>Nannocystales</taxon>
        <taxon>Nannocystaceae</taxon>
        <taxon>Enhygromyxa</taxon>
    </lineage>
</organism>
<evidence type="ECO:0000313" key="1">
    <source>
        <dbReference type="EMBL" id="KIG14593.1"/>
    </source>
</evidence>
<evidence type="ECO:0000313" key="2">
    <source>
        <dbReference type="Proteomes" id="UP000031599"/>
    </source>
</evidence>
<accession>A0A0C1ZU56</accession>